<dbReference type="NCBIfam" id="TIGR00199">
    <property type="entry name" value="PncC_domain"/>
    <property type="match status" value="1"/>
</dbReference>
<dbReference type="InterPro" id="IPR036653">
    <property type="entry name" value="CinA-like_C"/>
</dbReference>
<dbReference type="Proteomes" id="UP001215216">
    <property type="component" value="Chromosome"/>
</dbReference>
<evidence type="ECO:0000313" key="2">
    <source>
        <dbReference type="EMBL" id="WFM84217.1"/>
    </source>
</evidence>
<evidence type="ECO:0000259" key="1">
    <source>
        <dbReference type="Pfam" id="PF02464"/>
    </source>
</evidence>
<organism evidence="2 3">
    <name type="scientific">Arcanobacterium canis</name>
    <dbReference type="NCBI Taxonomy" id="999183"/>
    <lineage>
        <taxon>Bacteria</taxon>
        <taxon>Bacillati</taxon>
        <taxon>Actinomycetota</taxon>
        <taxon>Actinomycetes</taxon>
        <taxon>Actinomycetales</taxon>
        <taxon>Actinomycetaceae</taxon>
        <taxon>Arcanobacterium</taxon>
    </lineage>
</organism>
<proteinExistence type="predicted"/>
<feature type="domain" description="CinA C-terminal" evidence="1">
    <location>
        <begin position="1"/>
        <end position="120"/>
    </location>
</feature>
<dbReference type="Gene3D" id="3.90.950.20">
    <property type="entry name" value="CinA-like"/>
    <property type="match status" value="1"/>
</dbReference>
<keyword evidence="3" id="KW-1185">Reference proteome</keyword>
<name>A0ABY8G0C6_9ACTO</name>
<dbReference type="RefSeq" id="WP_278013612.1">
    <property type="nucleotide sequence ID" value="NZ_CP121208.1"/>
</dbReference>
<dbReference type="InterPro" id="IPR008136">
    <property type="entry name" value="CinA_C"/>
</dbReference>
<dbReference type="SUPFAM" id="SSF142433">
    <property type="entry name" value="CinA-like"/>
    <property type="match status" value="1"/>
</dbReference>
<reference evidence="2 3" key="1">
    <citation type="submission" date="2023-03" db="EMBL/GenBank/DDBJ databases">
        <title>Complete genome of Arcanobacterium canis strain DSM 25104 isolated in 2010 from a canine otitis externa in Germany.</title>
        <authorList>
            <person name="Borowiak M."/>
            <person name="Kreitlow A."/>
            <person name="Malorny B."/>
            <person name="Laemmler C."/>
            <person name="Prenger-Berninghoff E."/>
            <person name="Ploetz M."/>
            <person name="Abdulmawjood A."/>
        </authorList>
    </citation>
    <scope>NUCLEOTIDE SEQUENCE [LARGE SCALE GENOMIC DNA]</scope>
    <source>
        <strain evidence="2 3">DSM 25104</strain>
    </source>
</reference>
<dbReference type="EMBL" id="CP121208">
    <property type="protein sequence ID" value="WFM84217.1"/>
    <property type="molecule type" value="Genomic_DNA"/>
</dbReference>
<sequence>MAVAESLTGGALASAIVDVAGASAVFRGGAVTYATDSKASVLGVSEERLALTGPVDGVVAEQMAHGVAHLFSAEFALSTTGGAGPGPNDGFPAGTVWIGTFGRTDFIFNLSSRLANGKISVKNESGSGMEAVSALQIRLTGSRSDIRDGAVRCALGLGIASIRHSKVS</sequence>
<gene>
    <name evidence="2" type="ORF">P7079_05325</name>
</gene>
<accession>A0ABY8G0C6</accession>
<evidence type="ECO:0000313" key="3">
    <source>
        <dbReference type="Proteomes" id="UP001215216"/>
    </source>
</evidence>
<dbReference type="Pfam" id="PF02464">
    <property type="entry name" value="CinA"/>
    <property type="match status" value="1"/>
</dbReference>
<protein>
    <submittedName>
        <fullName evidence="2">Nicotinamide-nucleotide amidohydrolase family protein</fullName>
    </submittedName>
</protein>